<feature type="domain" description="XPG N-terminal" evidence="2">
    <location>
        <begin position="1"/>
        <end position="111"/>
    </location>
</feature>
<evidence type="ECO:0000256" key="1">
    <source>
        <dbReference type="ARBA" id="ARBA00009495"/>
    </source>
</evidence>
<name>A0ABD1J991_9TELE</name>
<evidence type="ECO:0000259" key="2">
    <source>
        <dbReference type="SMART" id="SM00485"/>
    </source>
</evidence>
<accession>A0ABD1J991</accession>
<dbReference type="Proteomes" id="UP001591681">
    <property type="component" value="Unassembled WGS sequence"/>
</dbReference>
<reference evidence="3 4" key="1">
    <citation type="submission" date="2024-09" db="EMBL/GenBank/DDBJ databases">
        <title>A chromosome-level genome assembly of Gray's grenadier anchovy, Coilia grayii.</title>
        <authorList>
            <person name="Fu Z."/>
        </authorList>
    </citation>
    <scope>NUCLEOTIDE SEQUENCE [LARGE SCALE GENOMIC DNA]</scope>
    <source>
        <strain evidence="3">G4</strain>
        <tissue evidence="3">Muscle</tissue>
    </source>
</reference>
<dbReference type="CDD" id="cd18672">
    <property type="entry name" value="PIN_FAM120B-like"/>
    <property type="match status" value="1"/>
</dbReference>
<evidence type="ECO:0000313" key="3">
    <source>
        <dbReference type="EMBL" id="KAL2083682.1"/>
    </source>
</evidence>
<proteinExistence type="inferred from homology"/>
<comment type="caution">
    <text evidence="3">The sequence shown here is derived from an EMBL/GenBank/DDBJ whole genome shotgun (WGS) entry which is preliminary data.</text>
</comment>
<keyword evidence="4" id="KW-1185">Reference proteome</keyword>
<dbReference type="AlphaFoldDB" id="A0ABD1J991"/>
<dbReference type="SUPFAM" id="SSF88723">
    <property type="entry name" value="PIN domain-like"/>
    <property type="match status" value="1"/>
</dbReference>
<organism evidence="3 4">
    <name type="scientific">Coilia grayii</name>
    <name type="common">Gray's grenadier anchovy</name>
    <dbReference type="NCBI Taxonomy" id="363190"/>
    <lineage>
        <taxon>Eukaryota</taxon>
        <taxon>Metazoa</taxon>
        <taxon>Chordata</taxon>
        <taxon>Craniata</taxon>
        <taxon>Vertebrata</taxon>
        <taxon>Euteleostomi</taxon>
        <taxon>Actinopterygii</taxon>
        <taxon>Neopterygii</taxon>
        <taxon>Teleostei</taxon>
        <taxon>Clupei</taxon>
        <taxon>Clupeiformes</taxon>
        <taxon>Clupeoidei</taxon>
        <taxon>Engraulidae</taxon>
        <taxon>Coilinae</taxon>
        <taxon>Coilia</taxon>
    </lineage>
</organism>
<dbReference type="Gene3D" id="3.40.50.1010">
    <property type="entry name" value="5'-nuclease"/>
    <property type="match status" value="1"/>
</dbReference>
<dbReference type="PANTHER" id="PTHR15976:SF17">
    <property type="entry name" value="CONSTITUTIVE COACTIVATOR OF PEROXISOME PROLIFERATOR-ACTIVATED RECEPTOR GAMMA"/>
    <property type="match status" value="1"/>
</dbReference>
<evidence type="ECO:0000313" key="4">
    <source>
        <dbReference type="Proteomes" id="UP001591681"/>
    </source>
</evidence>
<dbReference type="SMART" id="SM00485">
    <property type="entry name" value="XPGN"/>
    <property type="match status" value="1"/>
</dbReference>
<sequence length="598" mass="67435">MGVHGLNHFMEKCCPDTCIKVDLRKMAEDYIATHPGSTPTLVVDGMACVRQWYGCQAWVHGGQWKEYMYLLNQFVSAFSAAGIRLVFYFDGAVEESKRAEWVRRRLRSNKDIAKIFHFIKSQNQQPGRNMFIVPSGLATFSRFALKSLGQEIRCSIREGDFEIASYANSHRCMGILGQDSDFVIYDTVPYLSASKLCLKSMTTVLFSRERLCHALKCQKTELPLIACLLGNDVVPETCVRRIRDRAMNEYRNRHGLHEGDKVFAVAEFVSSCLVQKDGSVDIASLTLSVAEKELLEKGMHSYVLPGQRFSWTSEELCDADTVCAMEKFVSASILQAAKEKHTRADCFLIYNILYDGVVECSNTLEDEDMELPSQASVFQPLRERLYGLLLPTHTGHAGSTAAVKEWFVFPGNTLTEPKMVSPRQFSDSATWPDLRDLWFKKDTKVRHLQLSTFLAILDLKEYAQVLYSLEGPLLVVLCLVTYIFLQVSHLSLEDLDAYLSQAVCVMFKTYTDLCHTKVPCVDPRAVQLGSLFVRGLTYLVAANSACGAPLSMEEVMPWRTFDGLLFHQKYLLAHSGQPTEELMEGKVINEAIDTHLTS</sequence>
<dbReference type="InterPro" id="IPR006085">
    <property type="entry name" value="XPG_DNA_repair_N"/>
</dbReference>
<protein>
    <recommendedName>
        <fullName evidence="2">XPG N-terminal domain-containing protein</fullName>
    </recommendedName>
</protein>
<comment type="similarity">
    <text evidence="1">Belongs to the constitutive coactivator of PPAR-gamma family.</text>
</comment>
<dbReference type="InterPro" id="IPR029060">
    <property type="entry name" value="PIN-like_dom_sf"/>
</dbReference>
<dbReference type="EMBL" id="JBHFQA010000018">
    <property type="protein sequence ID" value="KAL2083682.1"/>
    <property type="molecule type" value="Genomic_DNA"/>
</dbReference>
<gene>
    <name evidence="3" type="ORF">ACEWY4_021455</name>
</gene>
<dbReference type="InterPro" id="IPR026784">
    <property type="entry name" value="Coact_PPARg"/>
</dbReference>
<dbReference type="PANTHER" id="PTHR15976">
    <property type="entry name" value="CONSTITUTIVE COACTIVATOR OF PEROXISOME PROLIFERATOR-ACTIVATED RECEPTOR GAMMA"/>
    <property type="match status" value="1"/>
</dbReference>